<dbReference type="SMART" id="SM00893">
    <property type="entry name" value="ETF"/>
    <property type="match status" value="1"/>
</dbReference>
<keyword evidence="2" id="KW-0249">Electron transport</keyword>
<keyword evidence="5" id="KW-1185">Reference proteome</keyword>
<dbReference type="Gene3D" id="3.40.50.620">
    <property type="entry name" value="HUPs"/>
    <property type="match status" value="1"/>
</dbReference>
<dbReference type="InterPro" id="IPR014729">
    <property type="entry name" value="Rossmann-like_a/b/a_fold"/>
</dbReference>
<organism evidence="4 5">
    <name type="scientific">Hymenobacter cavernae</name>
    <dbReference type="NCBI Taxonomy" id="2044852"/>
    <lineage>
        <taxon>Bacteria</taxon>
        <taxon>Pseudomonadati</taxon>
        <taxon>Bacteroidota</taxon>
        <taxon>Cytophagia</taxon>
        <taxon>Cytophagales</taxon>
        <taxon>Hymenobacteraceae</taxon>
        <taxon>Hymenobacter</taxon>
    </lineage>
</organism>
<protein>
    <submittedName>
        <fullName evidence="4">Electron transfer flavoprotein subunit alpha</fullName>
    </submittedName>
</protein>
<dbReference type="PANTHER" id="PTHR43153:SF1">
    <property type="entry name" value="ELECTRON TRANSFER FLAVOPROTEIN SUBUNIT ALPHA, MITOCHONDRIAL"/>
    <property type="match status" value="1"/>
</dbReference>
<reference evidence="5" key="1">
    <citation type="journal article" date="2019" name="Int. J. Syst. Evol. Microbiol.">
        <title>The Global Catalogue of Microorganisms (GCM) 10K type strain sequencing project: providing services to taxonomists for standard genome sequencing and annotation.</title>
        <authorList>
            <consortium name="The Broad Institute Genomics Platform"/>
            <consortium name="The Broad Institute Genome Sequencing Center for Infectious Disease"/>
            <person name="Wu L."/>
            <person name="Ma J."/>
        </authorList>
    </citation>
    <scope>NUCLEOTIDE SEQUENCE [LARGE SCALE GENOMIC DNA]</scope>
    <source>
        <strain evidence="5">CGMCC 1.15197</strain>
    </source>
</reference>
<dbReference type="InterPro" id="IPR014731">
    <property type="entry name" value="ETF_asu_C"/>
</dbReference>
<comment type="similarity">
    <text evidence="1">Belongs to the ETF alpha-subunit/FixB family.</text>
</comment>
<evidence type="ECO:0000256" key="2">
    <source>
        <dbReference type="ARBA" id="ARBA00022982"/>
    </source>
</evidence>
<dbReference type="InterPro" id="IPR001308">
    <property type="entry name" value="ETF_a/FixB"/>
</dbReference>
<dbReference type="SUPFAM" id="SSF52467">
    <property type="entry name" value="DHS-like NAD/FAD-binding domain"/>
    <property type="match status" value="1"/>
</dbReference>
<evidence type="ECO:0000259" key="3">
    <source>
        <dbReference type="SMART" id="SM00893"/>
    </source>
</evidence>
<dbReference type="Proteomes" id="UP000632273">
    <property type="component" value="Unassembled WGS sequence"/>
</dbReference>
<proteinExistence type="inferred from homology"/>
<dbReference type="EMBL" id="BMHT01000004">
    <property type="protein sequence ID" value="GGF13557.1"/>
    <property type="molecule type" value="Genomic_DNA"/>
</dbReference>
<feature type="domain" description="Electron transfer flavoprotein alpha/beta-subunit N-terminal" evidence="3">
    <location>
        <begin position="9"/>
        <end position="198"/>
    </location>
</feature>
<name>A0ABQ1UDB6_9BACT</name>
<dbReference type="InterPro" id="IPR029035">
    <property type="entry name" value="DHS-like_NAD/FAD-binding_dom"/>
</dbReference>
<sequence>MLIEEIMSVLVVVECDNGEVKKSSLEVASYGSQVAQLLGTTATAIAVGVASEANLGQLGEQGISKVLYDAEPRLKDFVNGAYTKLIAAAAEKEQSQVIVLANSNIGAAVGSRLSVRLKASLATNVVELPKVEGGKFTVRRGAYSGKALSDVVLTSDRKIIAVKKNSIEALHNAGQAATVEQFSAQLTDTDFADAPKQVIMQEQAGGVLLPEADKVVSGGRGMKGPENWYLIEDLAKALHAATACSKPVSDVDWRPHHEHVGQTGITVSPNLYIACGISGAIQHLAGVNSSKVIVVINKDPEAPFFKAADYGIVGDVFDVLPKLTQAVKELG</sequence>
<dbReference type="SUPFAM" id="SSF52402">
    <property type="entry name" value="Adenine nucleotide alpha hydrolases-like"/>
    <property type="match status" value="1"/>
</dbReference>
<gene>
    <name evidence="4" type="primary">etfA</name>
    <name evidence="4" type="ORF">GCM10011383_25990</name>
</gene>
<keyword evidence="2" id="KW-0813">Transport</keyword>
<accession>A0ABQ1UDB6</accession>
<evidence type="ECO:0000313" key="5">
    <source>
        <dbReference type="Proteomes" id="UP000632273"/>
    </source>
</evidence>
<evidence type="ECO:0000313" key="4">
    <source>
        <dbReference type="EMBL" id="GGF13557.1"/>
    </source>
</evidence>
<dbReference type="InterPro" id="IPR014730">
    <property type="entry name" value="ETF_a/b_N"/>
</dbReference>
<dbReference type="Gene3D" id="3.40.50.1220">
    <property type="entry name" value="TPP-binding domain"/>
    <property type="match status" value="1"/>
</dbReference>
<dbReference type="PIRSF" id="PIRSF000089">
    <property type="entry name" value="Electra_flavoP_a"/>
    <property type="match status" value="1"/>
</dbReference>
<dbReference type="Pfam" id="PF00766">
    <property type="entry name" value="ETF_alpha"/>
    <property type="match status" value="1"/>
</dbReference>
<dbReference type="PANTHER" id="PTHR43153">
    <property type="entry name" value="ELECTRON TRANSFER FLAVOPROTEIN ALPHA"/>
    <property type="match status" value="1"/>
</dbReference>
<dbReference type="Pfam" id="PF01012">
    <property type="entry name" value="ETF"/>
    <property type="match status" value="1"/>
</dbReference>
<comment type="caution">
    <text evidence="4">The sequence shown here is derived from an EMBL/GenBank/DDBJ whole genome shotgun (WGS) entry which is preliminary data.</text>
</comment>
<evidence type="ECO:0000256" key="1">
    <source>
        <dbReference type="ARBA" id="ARBA00005817"/>
    </source>
</evidence>